<evidence type="ECO:0000256" key="5">
    <source>
        <dbReference type="ARBA" id="ARBA00022741"/>
    </source>
</evidence>
<keyword evidence="7" id="KW-0472">Membrane</keyword>
<accession>A0A8G1EFU8</accession>
<keyword evidence="10" id="KW-1185">Reference proteome</keyword>
<comment type="subcellular location">
    <subcellularLocation>
        <location evidence="1">Cell membrane</location>
        <topology evidence="1">Peripheral membrane protein</topology>
    </subcellularLocation>
</comment>
<dbReference type="GO" id="GO:0042626">
    <property type="term" value="F:ATPase-coupled transmembrane transporter activity"/>
    <property type="evidence" value="ECO:0007669"/>
    <property type="project" value="TreeGrafter"/>
</dbReference>
<evidence type="ECO:0000256" key="4">
    <source>
        <dbReference type="ARBA" id="ARBA00022475"/>
    </source>
</evidence>
<dbReference type="Pfam" id="PF00005">
    <property type="entry name" value="ABC_tran"/>
    <property type="match status" value="1"/>
</dbReference>
<gene>
    <name evidence="9" type="ORF">E2N92_01760</name>
</gene>
<dbReference type="GO" id="GO:0016887">
    <property type="term" value="F:ATP hydrolysis activity"/>
    <property type="evidence" value="ECO:0007669"/>
    <property type="project" value="InterPro"/>
</dbReference>
<evidence type="ECO:0000256" key="2">
    <source>
        <dbReference type="ARBA" id="ARBA00005417"/>
    </source>
</evidence>
<dbReference type="KEGG" id="mfk:E2N92_01760"/>
<dbReference type="GO" id="GO:0043190">
    <property type="term" value="C:ATP-binding cassette (ABC) transporter complex"/>
    <property type="evidence" value="ECO:0007669"/>
    <property type="project" value="TreeGrafter"/>
</dbReference>
<dbReference type="InterPro" id="IPR050095">
    <property type="entry name" value="ECF_ABC_transporter_ATP-bd"/>
</dbReference>
<dbReference type="InterPro" id="IPR003439">
    <property type="entry name" value="ABC_transporter-like_ATP-bd"/>
</dbReference>
<dbReference type="GO" id="GO:0005524">
    <property type="term" value="F:ATP binding"/>
    <property type="evidence" value="ECO:0007669"/>
    <property type="project" value="UniProtKB-KW"/>
</dbReference>
<evidence type="ECO:0000256" key="1">
    <source>
        <dbReference type="ARBA" id="ARBA00004202"/>
    </source>
</evidence>
<name>A0A8G1EFU8_9EURY</name>
<dbReference type="InterPro" id="IPR003593">
    <property type="entry name" value="AAA+_ATPase"/>
</dbReference>
<evidence type="ECO:0000256" key="6">
    <source>
        <dbReference type="ARBA" id="ARBA00022840"/>
    </source>
</evidence>
<keyword evidence="6 9" id="KW-0067">ATP-binding</keyword>
<reference evidence="9" key="1">
    <citation type="journal article" date="2005" name="Int. J. Syst. Evol. Microbiol.">
        <title>Methanofollis formosanus sp. nov., isolated from a fish pond.</title>
        <authorList>
            <person name="Wu S.Y."/>
            <person name="Chen S.C."/>
            <person name="Lai M.C."/>
        </authorList>
    </citation>
    <scope>NUCLEOTIDE SEQUENCE</scope>
    <source>
        <strain evidence="9">ML15</strain>
    </source>
</reference>
<dbReference type="PANTHER" id="PTHR43553:SF24">
    <property type="entry name" value="ENERGY-COUPLING FACTOR TRANSPORTER ATP-BINDING PROTEIN ECFA1"/>
    <property type="match status" value="1"/>
</dbReference>
<keyword evidence="4" id="KW-1003">Cell membrane</keyword>
<evidence type="ECO:0000259" key="8">
    <source>
        <dbReference type="PROSITE" id="PS50893"/>
    </source>
</evidence>
<evidence type="ECO:0000256" key="7">
    <source>
        <dbReference type="ARBA" id="ARBA00023136"/>
    </source>
</evidence>
<dbReference type="EMBL" id="CP037968">
    <property type="protein sequence ID" value="QYZ78242.1"/>
    <property type="molecule type" value="Genomic_DNA"/>
</dbReference>
<dbReference type="Gene3D" id="3.40.50.300">
    <property type="entry name" value="P-loop containing nucleotide triphosphate hydrolases"/>
    <property type="match status" value="1"/>
</dbReference>
<keyword evidence="3" id="KW-0813">Transport</keyword>
<dbReference type="Proteomes" id="UP000826709">
    <property type="component" value="Chromosome"/>
</dbReference>
<reference evidence="9" key="2">
    <citation type="submission" date="2019-03" db="EMBL/GenBank/DDBJ databases">
        <authorList>
            <person name="Chen S.-C."/>
            <person name="Wu S.-Y."/>
            <person name="Lai M.-C."/>
        </authorList>
    </citation>
    <scope>NUCLEOTIDE SEQUENCE</scope>
    <source>
        <strain evidence="9">ML15</strain>
    </source>
</reference>
<evidence type="ECO:0000256" key="3">
    <source>
        <dbReference type="ARBA" id="ARBA00022448"/>
    </source>
</evidence>
<sequence>MQVVCEDVRFARGAFVLTCTGTFGPGFHLVTGRVGSGKTTLALLLAGLLDPLSGKVRRDGVARLTLSFQNPEYHVTGATVRAEIGSYGADVAEVSAETGLADRLDDDPFSLSRGELKRLHLASLLAGEYDLLVLDEPFSSLDCVQKRRLCRALEERRGGITVVFTHERQVLPAVDRLWEVEEGKVLDLGAVPEAIPRWRHAPQYLRDALARGDAPENVTFRDVMEARCRTRD</sequence>
<feature type="domain" description="ABC transporter" evidence="8">
    <location>
        <begin position="1"/>
        <end position="207"/>
    </location>
</feature>
<organism evidence="9 10">
    <name type="scientific">Methanofollis formosanus</name>
    <dbReference type="NCBI Taxonomy" id="299308"/>
    <lineage>
        <taxon>Archaea</taxon>
        <taxon>Methanobacteriati</taxon>
        <taxon>Methanobacteriota</taxon>
        <taxon>Stenosarchaea group</taxon>
        <taxon>Methanomicrobia</taxon>
        <taxon>Methanomicrobiales</taxon>
        <taxon>Methanomicrobiaceae</taxon>
        <taxon>Methanofollis</taxon>
    </lineage>
</organism>
<evidence type="ECO:0000313" key="9">
    <source>
        <dbReference type="EMBL" id="QYZ78242.1"/>
    </source>
</evidence>
<dbReference type="InterPro" id="IPR027417">
    <property type="entry name" value="P-loop_NTPase"/>
</dbReference>
<proteinExistence type="inferred from homology"/>
<dbReference type="PROSITE" id="PS50893">
    <property type="entry name" value="ABC_TRANSPORTER_2"/>
    <property type="match status" value="1"/>
</dbReference>
<dbReference type="SUPFAM" id="SSF52540">
    <property type="entry name" value="P-loop containing nucleoside triphosphate hydrolases"/>
    <property type="match status" value="1"/>
</dbReference>
<protein>
    <submittedName>
        <fullName evidence="9">ATP-binding cassette domain-containing protein</fullName>
    </submittedName>
</protein>
<comment type="similarity">
    <text evidence="2">Belongs to the ABC transporter superfamily.</text>
</comment>
<dbReference type="OrthoDB" id="40048at2157"/>
<dbReference type="PANTHER" id="PTHR43553">
    <property type="entry name" value="HEAVY METAL TRANSPORTER"/>
    <property type="match status" value="1"/>
</dbReference>
<keyword evidence="5" id="KW-0547">Nucleotide-binding</keyword>
<dbReference type="SMART" id="SM00382">
    <property type="entry name" value="AAA"/>
    <property type="match status" value="1"/>
</dbReference>
<evidence type="ECO:0000313" key="10">
    <source>
        <dbReference type="Proteomes" id="UP000826709"/>
    </source>
</evidence>
<dbReference type="RefSeq" id="WP_220681987.1">
    <property type="nucleotide sequence ID" value="NZ_CP037968.1"/>
</dbReference>
<dbReference type="AlphaFoldDB" id="A0A8G1EFU8"/>